<evidence type="ECO:0000256" key="9">
    <source>
        <dbReference type="ARBA" id="ARBA00023221"/>
    </source>
</evidence>
<feature type="domain" description="Glucose-methanol-choline oxidoreductase C-terminal" evidence="17">
    <location>
        <begin position="434"/>
        <end position="488"/>
    </location>
</feature>
<reference evidence="18" key="1">
    <citation type="submission" date="2016-12" db="EMBL/GenBank/DDBJ databases">
        <title>Analysis of the Molecular Diversity Among Cronobacter Species Isolated from Filth Flies Using a Pan Genomic DNA Microarray.</title>
        <authorList>
            <person name="Pava-Ripoll M."/>
            <person name="Tall B."/>
            <person name="Farber J."/>
            <person name="Fanning S."/>
            <person name="Lehner A."/>
            <person name="Stephan R."/>
            <person name="Pagotto F."/>
            <person name="Iverson C."/>
            <person name="Ziobro G."/>
            <person name="Miller A."/>
            <person name="Pearson R."/>
            <person name="Yan Q."/>
            <person name="Kim M."/>
            <person name="Jeong S."/>
            <person name="Park J."/>
            <person name="Jun S."/>
            <person name="Choi H."/>
            <person name="Chung T."/>
            <person name="Yoo Y."/>
            <person name="Park E."/>
            <person name="Hwang S."/>
            <person name="Lee B."/>
            <person name="Sathyamoorthy V."/>
            <person name="Carter L."/>
            <person name="Mammel M."/>
            <person name="Jackson S."/>
            <person name="Kothary M."/>
            <person name="Patel I."/>
            <person name="Grim C."/>
            <person name="Gopinath G."/>
            <person name="Gangiredla J."/>
            <person name="Chase H."/>
        </authorList>
    </citation>
    <scope>NUCLEOTIDE SEQUENCE [LARGE SCALE GENOMIC DNA]</scope>
    <source>
        <strain evidence="18">MOD1-Sh41s</strain>
    </source>
</reference>
<dbReference type="PRINTS" id="PR00411">
    <property type="entry name" value="PNDRDTASEI"/>
</dbReference>
<evidence type="ECO:0000256" key="5">
    <source>
        <dbReference type="ARBA" id="ARBA00022827"/>
    </source>
</evidence>
<organism evidence="18">
    <name type="scientific">Cronobacter turicensis</name>
    <dbReference type="NCBI Taxonomy" id="413502"/>
    <lineage>
        <taxon>Bacteria</taxon>
        <taxon>Pseudomonadati</taxon>
        <taxon>Pseudomonadota</taxon>
        <taxon>Gammaproteobacteria</taxon>
        <taxon>Enterobacterales</taxon>
        <taxon>Enterobacteriaceae</taxon>
        <taxon>Cronobacter</taxon>
    </lineage>
</organism>
<evidence type="ECO:0000313" key="18">
    <source>
        <dbReference type="EMBL" id="PUX15606.1"/>
    </source>
</evidence>
<dbReference type="GO" id="GO:0008203">
    <property type="term" value="P:cholesterol metabolic process"/>
    <property type="evidence" value="ECO:0007669"/>
    <property type="project" value="UniProtKB-KW"/>
</dbReference>
<evidence type="ECO:0000256" key="8">
    <source>
        <dbReference type="ARBA" id="ARBA00023166"/>
    </source>
</evidence>
<protein>
    <recommendedName>
        <fullName evidence="14">Cholesterol oxidase</fullName>
        <ecNumber evidence="13">1.1.3.6</ecNumber>
        <ecNumber evidence="11">5.3.3.1</ecNumber>
    </recommendedName>
    <alternativeName>
        <fullName evidence="15">Cholesterol isomerase</fullName>
    </alternativeName>
</protein>
<evidence type="ECO:0000256" key="13">
    <source>
        <dbReference type="ARBA" id="ARBA00049723"/>
    </source>
</evidence>
<evidence type="ECO:0000259" key="16">
    <source>
        <dbReference type="Pfam" id="PF00732"/>
    </source>
</evidence>
<comment type="cofactor">
    <cofactor evidence="1">
        <name>FAD</name>
        <dbReference type="ChEBI" id="CHEBI:57692"/>
    </cofactor>
</comment>
<dbReference type="Pfam" id="PF05199">
    <property type="entry name" value="GMC_oxred_C"/>
    <property type="match status" value="1"/>
</dbReference>
<keyword evidence="5" id="KW-0274">FAD</keyword>
<keyword evidence="8" id="KW-1207">Sterol metabolism</keyword>
<name>A0A2T7AUY1_9ENTR</name>
<evidence type="ECO:0000256" key="14">
    <source>
        <dbReference type="ARBA" id="ARBA00049744"/>
    </source>
</evidence>
<feature type="domain" description="Glucose-methanol-choline oxidoreductase N-terminal" evidence="16">
    <location>
        <begin position="202"/>
        <end position="295"/>
    </location>
</feature>
<evidence type="ECO:0000256" key="12">
    <source>
        <dbReference type="ARBA" id="ARBA00049645"/>
    </source>
</evidence>
<dbReference type="AlphaFoldDB" id="A0A2T7AUY1"/>
<comment type="caution">
    <text evidence="18">The sequence shown here is derived from an EMBL/GenBank/DDBJ whole genome shotgun (WGS) entry which is preliminary data.</text>
</comment>
<dbReference type="PANTHER" id="PTHR47470">
    <property type="entry name" value="CHOLESTEROL OXIDASE"/>
    <property type="match status" value="1"/>
</dbReference>
<evidence type="ECO:0000256" key="1">
    <source>
        <dbReference type="ARBA" id="ARBA00001974"/>
    </source>
</evidence>
<dbReference type="InterPro" id="IPR052542">
    <property type="entry name" value="Cholesterol_Oxidase"/>
</dbReference>
<dbReference type="InterPro" id="IPR000172">
    <property type="entry name" value="GMC_OxRdtase_N"/>
</dbReference>
<keyword evidence="7" id="KW-0443">Lipid metabolism</keyword>
<dbReference type="GO" id="GO:0016995">
    <property type="term" value="F:cholesterol oxidase activity"/>
    <property type="evidence" value="ECO:0007669"/>
    <property type="project" value="UniProtKB-EC"/>
</dbReference>
<evidence type="ECO:0000256" key="10">
    <source>
        <dbReference type="ARBA" id="ARBA00023235"/>
    </source>
</evidence>
<dbReference type="PANTHER" id="PTHR47470:SF1">
    <property type="entry name" value="FAD-DEPENDENT OXIDOREDUCTASE 2 FAD BINDING DOMAIN-CONTAINING PROTEIN"/>
    <property type="match status" value="1"/>
</dbReference>
<evidence type="ECO:0000256" key="7">
    <source>
        <dbReference type="ARBA" id="ARBA00023098"/>
    </source>
</evidence>
<evidence type="ECO:0000256" key="6">
    <source>
        <dbReference type="ARBA" id="ARBA00023002"/>
    </source>
</evidence>
<accession>A0A2T7AUY1</accession>
<evidence type="ECO:0000256" key="2">
    <source>
        <dbReference type="ARBA" id="ARBA00010790"/>
    </source>
</evidence>
<comment type="similarity">
    <text evidence="2">Belongs to the GMC oxidoreductase family.</text>
</comment>
<evidence type="ECO:0000256" key="4">
    <source>
        <dbReference type="ARBA" id="ARBA00022630"/>
    </source>
</evidence>
<dbReference type="InterPro" id="IPR007867">
    <property type="entry name" value="GMC_OxRtase_C"/>
</dbReference>
<keyword evidence="9" id="KW-0753">Steroid metabolism</keyword>
<evidence type="ECO:0000256" key="3">
    <source>
        <dbReference type="ARBA" id="ARBA00022548"/>
    </source>
</evidence>
<dbReference type="OrthoDB" id="9787779at2"/>
<proteinExistence type="inferred from homology"/>
<dbReference type="Gene3D" id="3.30.410.10">
    <property type="entry name" value="Cholesterol Oxidase, domain 2"/>
    <property type="match status" value="1"/>
</dbReference>
<dbReference type="EMBL" id="MSAG01000062">
    <property type="protein sequence ID" value="PUX15606.1"/>
    <property type="molecule type" value="Genomic_DNA"/>
</dbReference>
<dbReference type="RefSeq" id="WP_075199789.1">
    <property type="nucleotide sequence ID" value="NZ_CP187985.1"/>
</dbReference>
<comment type="pathway">
    <text evidence="12">Steroid metabolism; cholesterol degradation.</text>
</comment>
<evidence type="ECO:0000256" key="15">
    <source>
        <dbReference type="ARBA" id="ARBA00049778"/>
    </source>
</evidence>
<dbReference type="GO" id="GO:0050660">
    <property type="term" value="F:flavin adenine dinucleotide binding"/>
    <property type="evidence" value="ECO:0007669"/>
    <property type="project" value="InterPro"/>
</dbReference>
<evidence type="ECO:0000259" key="17">
    <source>
        <dbReference type="Pfam" id="PF05199"/>
    </source>
</evidence>
<dbReference type="EC" id="5.3.3.1" evidence="11"/>
<dbReference type="EC" id="1.1.3.6" evidence="13"/>
<keyword evidence="6" id="KW-0560">Oxidoreductase</keyword>
<keyword evidence="3" id="KW-0153">Cholesterol metabolism</keyword>
<dbReference type="Gene3D" id="3.50.50.60">
    <property type="entry name" value="FAD/NAD(P)-binding domain"/>
    <property type="match status" value="1"/>
</dbReference>
<dbReference type="InterPro" id="IPR036188">
    <property type="entry name" value="FAD/NAD-bd_sf"/>
</dbReference>
<sequence>MKDEVEIVVIGSGFGGAIAAKRLVEAGREVVMLERGPWRDTVPNRSIGCQPLVSLPQGWKLLTHSLRSVQSSAFRRPLVLNTKGFIEAYKGRGINIICSSGVGGGSHIYAAMLARPVAPDYWDGHHQDITAQKMDGYYKEMVSLLNARSITPDDRVPNAINETCYDGLLSTDGLPAPLIGVLFPDTPGHAQTVVDNNGVARQECDYRNNSVLGSPSGAKTTLDFAAIWPAIQSGLDLREMCEVTSLLKLTDAPGGMRYEILYKDHRGKTHRRLRARHVILAAGCLNTVRLLLQSRATKGGVTGMPRLGERFGTNGGFFGFWKENSDRDLSVGLPLSGPFRARGSKSESVLMLRAAMQGLDDFPLPGWLRKWTRRNSFLVGLGKDNNNGTMQLNKGRFRVTYDKKSSHVYQEIEDEMNAIRRLLNTKIVAPSSPLTVQPLGGACLGASNADGVIGANGEIFDNPGLYVADAAALPESPGRPPSLTIAVWAAQVADALLETLSQEDATHSGQEAPVR</sequence>
<keyword evidence="4" id="KW-0285">Flavoprotein</keyword>
<evidence type="ECO:0000256" key="11">
    <source>
        <dbReference type="ARBA" id="ARBA00038856"/>
    </source>
</evidence>
<dbReference type="SUPFAM" id="SSF51905">
    <property type="entry name" value="FAD/NAD(P)-binding domain"/>
    <property type="match status" value="1"/>
</dbReference>
<keyword evidence="10" id="KW-0413">Isomerase</keyword>
<dbReference type="Pfam" id="PF00732">
    <property type="entry name" value="GMC_oxred_N"/>
    <property type="match status" value="1"/>
</dbReference>
<dbReference type="GO" id="GO:0004769">
    <property type="term" value="F:steroid Delta-isomerase activity"/>
    <property type="evidence" value="ECO:0007669"/>
    <property type="project" value="UniProtKB-EC"/>
</dbReference>
<gene>
    <name evidence="18" type="ORF">BS411_22275</name>
</gene>